<accession>A0A4R3YGH3</accession>
<keyword evidence="3" id="KW-1185">Reference proteome</keyword>
<dbReference type="AlphaFoldDB" id="A0A4R3YGH3"/>
<feature type="transmembrane region" description="Helical" evidence="1">
    <location>
        <begin position="46"/>
        <end position="65"/>
    </location>
</feature>
<organism evidence="2 3">
    <name type="scientific">Luteibacter rhizovicinus</name>
    <dbReference type="NCBI Taxonomy" id="242606"/>
    <lineage>
        <taxon>Bacteria</taxon>
        <taxon>Pseudomonadati</taxon>
        <taxon>Pseudomonadota</taxon>
        <taxon>Gammaproteobacteria</taxon>
        <taxon>Lysobacterales</taxon>
        <taxon>Rhodanobacteraceae</taxon>
        <taxon>Luteibacter</taxon>
    </lineage>
</organism>
<keyword evidence="1" id="KW-1133">Transmembrane helix</keyword>
<protein>
    <submittedName>
        <fullName evidence="2">Uncharacterized protein</fullName>
    </submittedName>
</protein>
<feature type="transmembrane region" description="Helical" evidence="1">
    <location>
        <begin position="7"/>
        <end position="26"/>
    </location>
</feature>
<evidence type="ECO:0000313" key="3">
    <source>
        <dbReference type="Proteomes" id="UP000295645"/>
    </source>
</evidence>
<dbReference type="EMBL" id="SMCS01000014">
    <property type="protein sequence ID" value="TCV91101.1"/>
    <property type="molecule type" value="Genomic_DNA"/>
</dbReference>
<keyword evidence="1" id="KW-0472">Membrane</keyword>
<reference evidence="2 3" key="1">
    <citation type="submission" date="2019-03" db="EMBL/GenBank/DDBJ databases">
        <title>Above-ground endophytic microbial communities from plants in different locations in the United States.</title>
        <authorList>
            <person name="Frank C."/>
        </authorList>
    </citation>
    <scope>NUCLEOTIDE SEQUENCE [LARGE SCALE GENOMIC DNA]</scope>
    <source>
        <strain evidence="2 3">LP_13_YM</strain>
    </source>
</reference>
<dbReference type="Proteomes" id="UP000295645">
    <property type="component" value="Unassembled WGS sequence"/>
</dbReference>
<gene>
    <name evidence="2" type="ORF">EC912_1143</name>
</gene>
<name>A0A4R3YGH3_9GAMM</name>
<sequence length="96" mass="10281">MNSNRLANLALFLVTIGWLFAIYGVMSQVGDPAPDTPIAQIVATRHRSVAVLVVGVICLLSSLWLSGRVFPEAKVRSILSTVAVVGPIVAFMVVLY</sequence>
<comment type="caution">
    <text evidence="2">The sequence shown here is derived from an EMBL/GenBank/DDBJ whole genome shotgun (WGS) entry which is preliminary data.</text>
</comment>
<feature type="transmembrane region" description="Helical" evidence="1">
    <location>
        <begin position="77"/>
        <end position="95"/>
    </location>
</feature>
<evidence type="ECO:0000256" key="1">
    <source>
        <dbReference type="SAM" id="Phobius"/>
    </source>
</evidence>
<proteinExistence type="predicted"/>
<keyword evidence="1" id="KW-0812">Transmembrane</keyword>
<evidence type="ECO:0000313" key="2">
    <source>
        <dbReference type="EMBL" id="TCV91101.1"/>
    </source>
</evidence>